<dbReference type="PROSITE" id="PS50137">
    <property type="entry name" value="DS_RBD"/>
    <property type="match status" value="1"/>
</dbReference>
<evidence type="ECO:0000313" key="5">
    <source>
        <dbReference type="Proteomes" id="UP001153636"/>
    </source>
</evidence>
<dbReference type="FunFam" id="3.30.160.590:FF:000001">
    <property type="entry name" value="microprocessor complex subunit DGCR8"/>
    <property type="match status" value="1"/>
</dbReference>
<dbReference type="PANTHER" id="PTHR13482">
    <property type="entry name" value="MICRORNA PROCESSOR COMPLEX SUBUNIT DGCR8"/>
    <property type="match status" value="1"/>
</dbReference>
<dbReference type="OrthoDB" id="112668at2759"/>
<dbReference type="FunFam" id="3.30.160.20:FF:000021">
    <property type="entry name" value="Microprocessor complex subunit DGCR8"/>
    <property type="match status" value="1"/>
</dbReference>
<evidence type="ECO:0000256" key="1">
    <source>
        <dbReference type="PROSITE-ProRule" id="PRU00266"/>
    </source>
</evidence>
<dbReference type="Proteomes" id="UP001153636">
    <property type="component" value="Chromosome 15"/>
</dbReference>
<reference evidence="4" key="1">
    <citation type="submission" date="2022-01" db="EMBL/GenBank/DDBJ databases">
        <authorList>
            <person name="King R."/>
        </authorList>
    </citation>
    <scope>NUCLEOTIDE SEQUENCE</scope>
</reference>
<dbReference type="GO" id="GO:0020037">
    <property type="term" value="F:heme binding"/>
    <property type="evidence" value="ECO:0007669"/>
    <property type="project" value="InterPro"/>
</dbReference>
<dbReference type="InterPro" id="IPR040375">
    <property type="entry name" value="DGCR8"/>
</dbReference>
<keyword evidence="1" id="KW-0694">RNA-binding</keyword>
<sequence>MSQHQNGFTTDSEKQECPFSKKEHPIENGSNDNEINRFHILDETEGNDDSDNSVDDFDSDVPDDEIDRMLEEALDRKKRKASEAGLDNDDEVPFEEKNKILLIEKGQNHFDVLPEGWIQVTHNSGMPVYLHKISRVCSLSRPYFLGPGSARKHHIPVNAIPCLNYRRALEREEEQQQTVTVERTNCDQNFPNAKIETVQENIEMQNLSSEQIREYCEKLFKFQTMKVLRFKSWSERRKFTKKLKHTKQLQRPTLPDGTKLITFPIRNENAESNTNSSKKEWIMNPNGKSYVCILHEYVQHALKKQPTYQFMELENAATPYAATVMIKEMRYGVGYGTSKKQAKSEAARATLEILIPEMKSKIAPDVQTGDSTKKDKDQDLSFFDEIRVEDPRVAEFCAKTTEPSPYDILLTCLQRNFGLDDLHISYQGNTSKSQGNEFTMTVGKHTATVACKNKRDGKQRASQAILQALHPSITSWGSLLRLYGNRSVKSFKEKKMEEQEITSLQSKAAVNQPNHAILNKLKIELSKLREKRKAIKPIGILDTEGAGGVTTLSTSNLKNLDL</sequence>
<dbReference type="GO" id="GO:0042802">
    <property type="term" value="F:identical protein binding"/>
    <property type="evidence" value="ECO:0007669"/>
    <property type="project" value="InterPro"/>
</dbReference>
<dbReference type="GO" id="GO:0070878">
    <property type="term" value="F:primary miRNA binding"/>
    <property type="evidence" value="ECO:0007669"/>
    <property type="project" value="TreeGrafter"/>
</dbReference>
<dbReference type="GO" id="GO:0003725">
    <property type="term" value="F:double-stranded RNA binding"/>
    <property type="evidence" value="ECO:0007669"/>
    <property type="project" value="TreeGrafter"/>
</dbReference>
<feature type="compositionally biased region" description="Polar residues" evidence="2">
    <location>
        <begin position="1"/>
        <end position="10"/>
    </location>
</feature>
<protein>
    <recommendedName>
        <fullName evidence="3">DRBM domain-containing protein</fullName>
    </recommendedName>
</protein>
<dbReference type="Gene3D" id="2.20.70.10">
    <property type="match status" value="1"/>
</dbReference>
<accession>A0A9P0G6I8</accession>
<dbReference type="FunFam" id="3.30.160.20:FF:000051">
    <property type="entry name" value="Microprocessor complex subunit DGCR8"/>
    <property type="match status" value="1"/>
</dbReference>
<dbReference type="CDD" id="cd19868">
    <property type="entry name" value="DSRM_DGCR8_rpt2"/>
    <property type="match status" value="1"/>
</dbReference>
<feature type="region of interest" description="Disordered" evidence="2">
    <location>
        <begin position="1"/>
        <end position="63"/>
    </location>
</feature>
<proteinExistence type="predicted"/>
<feature type="compositionally biased region" description="Acidic residues" evidence="2">
    <location>
        <begin position="43"/>
        <end position="63"/>
    </location>
</feature>
<evidence type="ECO:0000313" key="4">
    <source>
        <dbReference type="EMBL" id="CAH1103954.1"/>
    </source>
</evidence>
<dbReference type="EMBL" id="OV651827">
    <property type="protein sequence ID" value="CAH1103954.1"/>
    <property type="molecule type" value="Genomic_DNA"/>
</dbReference>
<dbReference type="SUPFAM" id="SSF54768">
    <property type="entry name" value="dsRNA-binding domain-like"/>
    <property type="match status" value="1"/>
</dbReference>
<dbReference type="Gene3D" id="3.30.160.20">
    <property type="match status" value="2"/>
</dbReference>
<feature type="domain" description="DRBM" evidence="3">
    <location>
        <begin position="289"/>
        <end position="356"/>
    </location>
</feature>
<keyword evidence="5" id="KW-1185">Reference proteome</keyword>
<dbReference type="CDD" id="cd19867">
    <property type="entry name" value="DSRM_DGCR8_rpt1"/>
    <property type="match status" value="1"/>
</dbReference>
<dbReference type="Pfam" id="PF00035">
    <property type="entry name" value="dsrm"/>
    <property type="match status" value="1"/>
</dbReference>
<dbReference type="Gene3D" id="3.30.160.590">
    <property type="match status" value="1"/>
</dbReference>
<dbReference type="SMART" id="SM00358">
    <property type="entry name" value="DSRM"/>
    <property type="match status" value="2"/>
</dbReference>
<evidence type="ECO:0000256" key="2">
    <source>
        <dbReference type="SAM" id="MobiDB-lite"/>
    </source>
</evidence>
<dbReference type="GO" id="GO:0031053">
    <property type="term" value="P:primary miRNA processing"/>
    <property type="evidence" value="ECO:0007669"/>
    <property type="project" value="InterPro"/>
</dbReference>
<dbReference type="GO" id="GO:0070877">
    <property type="term" value="C:microprocessor complex"/>
    <property type="evidence" value="ECO:0007669"/>
    <property type="project" value="InterPro"/>
</dbReference>
<dbReference type="PANTHER" id="PTHR13482:SF3">
    <property type="entry name" value="MICROPROCESSOR COMPLEX SUBUNIT DGCR8"/>
    <property type="match status" value="1"/>
</dbReference>
<feature type="compositionally biased region" description="Basic and acidic residues" evidence="2">
    <location>
        <begin position="11"/>
        <end position="26"/>
    </location>
</feature>
<name>A0A9P0G6I8_9CUCU</name>
<gene>
    <name evidence="4" type="ORF">PSYICH_LOCUS4891</name>
</gene>
<dbReference type="AlphaFoldDB" id="A0A9P0G6I8"/>
<dbReference type="InterPro" id="IPR014720">
    <property type="entry name" value="dsRBD_dom"/>
</dbReference>
<evidence type="ECO:0000259" key="3">
    <source>
        <dbReference type="PROSITE" id="PS50137"/>
    </source>
</evidence>
<organism evidence="4 5">
    <name type="scientific">Psylliodes chrysocephalus</name>
    <dbReference type="NCBI Taxonomy" id="3402493"/>
    <lineage>
        <taxon>Eukaryota</taxon>
        <taxon>Metazoa</taxon>
        <taxon>Ecdysozoa</taxon>
        <taxon>Arthropoda</taxon>
        <taxon>Hexapoda</taxon>
        <taxon>Insecta</taxon>
        <taxon>Pterygota</taxon>
        <taxon>Neoptera</taxon>
        <taxon>Endopterygota</taxon>
        <taxon>Coleoptera</taxon>
        <taxon>Polyphaga</taxon>
        <taxon>Cucujiformia</taxon>
        <taxon>Chrysomeloidea</taxon>
        <taxon>Chrysomelidae</taxon>
        <taxon>Galerucinae</taxon>
        <taxon>Alticini</taxon>
        <taxon>Psylliodes</taxon>
    </lineage>
</organism>